<dbReference type="Gene3D" id="1.10.472.10">
    <property type="entry name" value="Cyclin-like"/>
    <property type="match status" value="1"/>
</dbReference>
<feature type="non-terminal residue" evidence="1">
    <location>
        <position position="1"/>
    </location>
</feature>
<organism evidence="1 2">
    <name type="scientific">Athelia psychrophila</name>
    <dbReference type="NCBI Taxonomy" id="1759441"/>
    <lineage>
        <taxon>Eukaryota</taxon>
        <taxon>Fungi</taxon>
        <taxon>Dikarya</taxon>
        <taxon>Basidiomycota</taxon>
        <taxon>Agaricomycotina</taxon>
        <taxon>Agaricomycetes</taxon>
        <taxon>Agaricomycetidae</taxon>
        <taxon>Atheliales</taxon>
        <taxon>Atheliaceae</taxon>
        <taxon>Athelia</taxon>
    </lineage>
</organism>
<dbReference type="OrthoDB" id="286814at2759"/>
<protein>
    <submittedName>
        <fullName evidence="1">Uncharacterized protein</fullName>
    </submittedName>
</protein>
<proteinExistence type="predicted"/>
<dbReference type="Proteomes" id="UP000076532">
    <property type="component" value="Unassembled WGS sequence"/>
</dbReference>
<dbReference type="AlphaFoldDB" id="A0A166VJ24"/>
<gene>
    <name evidence="1" type="ORF">FIBSPDRAFT_663241</name>
</gene>
<name>A0A166VJ24_9AGAM</name>
<accession>A0A166VJ24</accession>
<sequence>QEAQDPRGALPKSPLSSRRTFLASLILGSKFTQDRCYSNKDSVSQPIWPPAWQYQPLRARVLDWCLWAGQAPSS</sequence>
<reference evidence="1 2" key="1">
    <citation type="journal article" date="2016" name="Mol. Biol. Evol.">
        <title>Comparative Genomics of Early-Diverging Mushroom-Forming Fungi Provides Insights into the Origins of Lignocellulose Decay Capabilities.</title>
        <authorList>
            <person name="Nagy L.G."/>
            <person name="Riley R."/>
            <person name="Tritt A."/>
            <person name="Adam C."/>
            <person name="Daum C."/>
            <person name="Floudas D."/>
            <person name="Sun H."/>
            <person name="Yadav J.S."/>
            <person name="Pangilinan J."/>
            <person name="Larsson K.H."/>
            <person name="Matsuura K."/>
            <person name="Barry K."/>
            <person name="Labutti K."/>
            <person name="Kuo R."/>
            <person name="Ohm R.A."/>
            <person name="Bhattacharya S.S."/>
            <person name="Shirouzu T."/>
            <person name="Yoshinaga Y."/>
            <person name="Martin F.M."/>
            <person name="Grigoriev I.V."/>
            <person name="Hibbett D.S."/>
        </authorList>
    </citation>
    <scope>NUCLEOTIDE SEQUENCE [LARGE SCALE GENOMIC DNA]</scope>
    <source>
        <strain evidence="1 2">CBS 109695</strain>
    </source>
</reference>
<feature type="non-terminal residue" evidence="1">
    <location>
        <position position="74"/>
    </location>
</feature>
<evidence type="ECO:0000313" key="1">
    <source>
        <dbReference type="EMBL" id="KZP32782.1"/>
    </source>
</evidence>
<evidence type="ECO:0000313" key="2">
    <source>
        <dbReference type="Proteomes" id="UP000076532"/>
    </source>
</evidence>
<keyword evidence="2" id="KW-1185">Reference proteome</keyword>
<dbReference type="EMBL" id="KV417484">
    <property type="protein sequence ID" value="KZP32782.1"/>
    <property type="molecule type" value="Genomic_DNA"/>
</dbReference>